<name>A0A0X1SZ74_PSEAA</name>
<dbReference type="AlphaFoldDB" id="A0A0X1SZ74"/>
<dbReference type="EMBL" id="CP014135">
    <property type="protein sequence ID" value="AMB85080.1"/>
    <property type="molecule type" value="Genomic_DNA"/>
</dbReference>
<feature type="compositionally biased region" description="Basic and acidic residues" evidence="1">
    <location>
        <begin position="52"/>
        <end position="61"/>
    </location>
</feature>
<evidence type="ECO:0000313" key="2">
    <source>
        <dbReference type="EMBL" id="AMB85080.1"/>
    </source>
</evidence>
<dbReference type="Gene3D" id="3.30.420.40">
    <property type="match status" value="1"/>
</dbReference>
<feature type="compositionally biased region" description="Basic and acidic residues" evidence="1">
    <location>
        <begin position="7"/>
        <end position="24"/>
    </location>
</feature>
<feature type="compositionally biased region" description="Basic and acidic residues" evidence="1">
    <location>
        <begin position="32"/>
        <end position="44"/>
    </location>
</feature>
<dbReference type="KEGG" id="pagb:AWM79_07055"/>
<reference evidence="2 3" key="1">
    <citation type="submission" date="2016-01" db="EMBL/GenBank/DDBJ databases">
        <authorList>
            <person name="McClelland M."/>
            <person name="Jain A."/>
            <person name="Saraogi P."/>
            <person name="Mendelson R."/>
            <person name="Westerman R."/>
            <person name="SanMiguel P."/>
            <person name="Csonka L."/>
        </authorList>
    </citation>
    <scope>NUCLEOTIDE SEQUENCE [LARGE SCALE GENOMIC DNA]</scope>
    <source>
        <strain evidence="2 3">NCPPB 2472</strain>
    </source>
</reference>
<dbReference type="Pfam" id="PF06277">
    <property type="entry name" value="EutA"/>
    <property type="match status" value="1"/>
</dbReference>
<keyword evidence="3" id="KW-1185">Reference proteome</keyword>
<evidence type="ECO:0000256" key="1">
    <source>
        <dbReference type="SAM" id="MobiDB-lite"/>
    </source>
</evidence>
<dbReference type="STRING" id="46677.AWM79_07055"/>
<dbReference type="RefSeq" id="WP_060782493.1">
    <property type="nucleotide sequence ID" value="NZ_CP014135.1"/>
</dbReference>
<accession>A0A0X1SZ74</accession>
<dbReference type="InterPro" id="IPR043129">
    <property type="entry name" value="ATPase_NBD"/>
</dbReference>
<proteinExistence type="predicted"/>
<sequence length="566" mass="62107">MHNHHGANGDHADSEHPDQPDTDPHHRHHGAHAREHGHTHEHAHAHAHAHHHDHDHEHFPQDEAGPAEDNPLWQRDNVTLWSVGIDIGSAGTQILFSRVQLQRQAVELSSRYIIVSRETLYESPVSLTPYESETLIDGRALGQIVDEAYRIAKVLPSDIDTGVVILTGEALRRENAARIARILSEKCGDLVCATAGHHMEARLAAFGSGAARASFDRKECILNIDIGGGTTKLSVLEGGKLLSTAAIHVGGRLLATDNDLKLTRLDPAGQTHALRAGYSWHAGDQVQSTELDKVADTMADTLIAALTQSPISAEAAAFYLTEPIPGHLLRRATSMMFSGGVAEFVYQREERDFGDLGGRLGKTLRQRIDSGLLPWTLLRDSQGIRSTALGASEYTTQLSGNTCYVTDHAQLLPQRNIQVLRPEFIFTDEFEAEELASSIRQHLTAFEVSMDSGELVLAFHWQGTPEYSRIKALAEGIQRGASERLARGKALFVVLDDDIALNLGATLREDLHIDNPLLVIDGVSLSDFDYIDIGKVRHPSNTMPVTIKSLIFNDTLISKRAHTQAI</sequence>
<dbReference type="Proteomes" id="UP000063229">
    <property type="component" value="Chromosome"/>
</dbReference>
<evidence type="ECO:0000313" key="3">
    <source>
        <dbReference type="Proteomes" id="UP000063229"/>
    </source>
</evidence>
<organism evidence="2 3">
    <name type="scientific">Pseudomonas agarici</name>
    <dbReference type="NCBI Taxonomy" id="46677"/>
    <lineage>
        <taxon>Bacteria</taxon>
        <taxon>Pseudomonadati</taxon>
        <taxon>Pseudomonadota</taxon>
        <taxon>Gammaproteobacteria</taxon>
        <taxon>Pseudomonadales</taxon>
        <taxon>Pseudomonadaceae</taxon>
        <taxon>Pseudomonas</taxon>
    </lineage>
</organism>
<feature type="region of interest" description="Disordered" evidence="1">
    <location>
        <begin position="1"/>
        <end position="71"/>
    </location>
</feature>
<gene>
    <name evidence="2" type="ORF">AWM79_07055</name>
</gene>
<dbReference type="InterPro" id="IPR009377">
    <property type="entry name" value="EutA"/>
</dbReference>
<protein>
    <submittedName>
        <fullName evidence="2">Recombinase</fullName>
    </submittedName>
</protein>
<dbReference type="SUPFAM" id="SSF53067">
    <property type="entry name" value="Actin-like ATPase domain"/>
    <property type="match status" value="1"/>
</dbReference>